<accession>A0ACC0DAG7</accession>
<dbReference type="Proteomes" id="UP001497680">
    <property type="component" value="Unassembled WGS sequence"/>
</dbReference>
<keyword evidence="1" id="KW-0645">Protease</keyword>
<organism evidence="1 2">
    <name type="scientific">Hypoxylon rubiginosum</name>
    <dbReference type="NCBI Taxonomy" id="110542"/>
    <lineage>
        <taxon>Eukaryota</taxon>
        <taxon>Fungi</taxon>
        <taxon>Dikarya</taxon>
        <taxon>Ascomycota</taxon>
        <taxon>Pezizomycotina</taxon>
        <taxon>Sordariomycetes</taxon>
        <taxon>Xylariomycetidae</taxon>
        <taxon>Xylariales</taxon>
        <taxon>Hypoxylaceae</taxon>
        <taxon>Hypoxylon</taxon>
    </lineage>
</organism>
<keyword evidence="1" id="KW-0378">Hydrolase</keyword>
<proteinExistence type="predicted"/>
<gene>
    <name evidence="1" type="ORF">F4821DRAFT_230846</name>
</gene>
<comment type="caution">
    <text evidence="1">The sequence shown here is derived from an EMBL/GenBank/DDBJ whole genome shotgun (WGS) entry which is preliminary data.</text>
</comment>
<reference evidence="1 2" key="1">
    <citation type="journal article" date="2022" name="New Phytol.">
        <title>Ecological generalism drives hyperdiversity of secondary metabolite gene clusters in xylarialean endophytes.</title>
        <authorList>
            <person name="Franco M.E.E."/>
            <person name="Wisecaver J.H."/>
            <person name="Arnold A.E."/>
            <person name="Ju Y.M."/>
            <person name="Slot J.C."/>
            <person name="Ahrendt S."/>
            <person name="Moore L.P."/>
            <person name="Eastman K.E."/>
            <person name="Scott K."/>
            <person name="Konkel Z."/>
            <person name="Mondo S.J."/>
            <person name="Kuo A."/>
            <person name="Hayes R.D."/>
            <person name="Haridas S."/>
            <person name="Andreopoulos B."/>
            <person name="Riley R."/>
            <person name="LaButti K."/>
            <person name="Pangilinan J."/>
            <person name="Lipzen A."/>
            <person name="Amirebrahimi M."/>
            <person name="Yan J."/>
            <person name="Adam C."/>
            <person name="Keymanesh K."/>
            <person name="Ng V."/>
            <person name="Louie K."/>
            <person name="Northen T."/>
            <person name="Drula E."/>
            <person name="Henrissat B."/>
            <person name="Hsieh H.M."/>
            <person name="Youens-Clark K."/>
            <person name="Lutzoni F."/>
            <person name="Miadlikowska J."/>
            <person name="Eastwood D.C."/>
            <person name="Hamelin R.C."/>
            <person name="Grigoriev I.V."/>
            <person name="U'Ren J.M."/>
        </authorList>
    </citation>
    <scope>NUCLEOTIDE SEQUENCE [LARGE SCALE GENOMIC DNA]</scope>
    <source>
        <strain evidence="1 2">ER1909</strain>
    </source>
</reference>
<evidence type="ECO:0000313" key="1">
    <source>
        <dbReference type="EMBL" id="KAI6089749.1"/>
    </source>
</evidence>
<evidence type="ECO:0000313" key="2">
    <source>
        <dbReference type="Proteomes" id="UP001497680"/>
    </source>
</evidence>
<keyword evidence="2" id="KW-1185">Reference proteome</keyword>
<name>A0ACC0DAG7_9PEZI</name>
<sequence length="456" mass="47945">MKVTSKTAAAVAAYILCCQDLALASPVRRAGASRVQKRETIKSVYEIQTLGGMTFKINQVPNERFSGQYKGRGAMAMAKAYSKYGTPIPDDLLSTIEEILEELGLLGNNGTGSSGSDTDDDSQGEVKATPVPFDVEYLSPVEIGTPAQTLNLDFDTGSSDLWVFSSETPAKQVNGQDVWDIAQSSTARKQNGESWAISYGDGSFSSGNVYLDKVSIGGVTVEDQAVESATNVSAAFTTGTDTDGLVGLAFSSINTVQPNQQKTFFDNAMTTLASPLFTANLKKGEPGNYNFGFIDTTEFAGDIFYTKVDASTGFWAFTSDGFQVNGAAVVSAPHQAIADTGTTLLILPQDIADAYYAQVSGASMDLGAGGYVFPCSAQLPDYTAIIGGYQATVPSAFLNFSPVDTNSFDTATSCFGGIQAAAAGGVAIYGDIFLKAQFVVFHGGNEELGFANKPLP</sequence>
<protein>
    <submittedName>
        <fullName evidence="1">Eukaryotic aspartyl protease</fullName>
    </submittedName>
</protein>
<dbReference type="EMBL" id="MU394294">
    <property type="protein sequence ID" value="KAI6089749.1"/>
    <property type="molecule type" value="Genomic_DNA"/>
</dbReference>